<dbReference type="PANTHER" id="PTHR22807">
    <property type="entry name" value="NOP2 YEAST -RELATED NOL1/NOP2/FMU SUN DOMAIN-CONTAINING"/>
    <property type="match status" value="1"/>
</dbReference>
<dbReference type="FunFam" id="3.40.50.150:FF:000022">
    <property type="entry name" value="Ribosomal RNA small subunit methyltransferase B"/>
    <property type="match status" value="1"/>
</dbReference>
<evidence type="ECO:0000256" key="11">
    <source>
        <dbReference type="ARBA" id="ARBA00030399"/>
    </source>
</evidence>
<evidence type="ECO:0000256" key="2">
    <source>
        <dbReference type="ARBA" id="ARBA00004496"/>
    </source>
</evidence>
<dbReference type="CDD" id="cd02440">
    <property type="entry name" value="AdoMet_MTases"/>
    <property type="match status" value="1"/>
</dbReference>
<keyword evidence="10 14" id="KW-0694">RNA-binding</keyword>
<evidence type="ECO:0000313" key="16">
    <source>
        <dbReference type="EMBL" id="KWZ82604.1"/>
    </source>
</evidence>
<protein>
    <recommendedName>
        <fullName evidence="4">16S rRNA (cytosine(967)-C(5))-methyltransferase</fullName>
        <ecNumber evidence="4">2.1.1.176</ecNumber>
    </recommendedName>
    <alternativeName>
        <fullName evidence="11">16S rRNA m5C967 methyltransferase</fullName>
    </alternativeName>
    <alternativeName>
        <fullName evidence="12">rRNA (cytosine-C(5)-)-methyltransferase RsmB</fullName>
    </alternativeName>
</protein>
<dbReference type="Pfam" id="PF22458">
    <property type="entry name" value="RsmF-B_ferredox"/>
    <property type="match status" value="1"/>
</dbReference>
<dbReference type="AlphaFoldDB" id="A0A133KSQ4"/>
<feature type="active site" description="Nucleophile" evidence="14">
    <location>
        <position position="384"/>
    </location>
</feature>
<dbReference type="PROSITE" id="PS01153">
    <property type="entry name" value="NOL1_NOP2_SUN"/>
    <property type="match status" value="1"/>
</dbReference>
<dbReference type="SUPFAM" id="SSF48013">
    <property type="entry name" value="NusB-like"/>
    <property type="match status" value="1"/>
</dbReference>
<dbReference type="PATRIC" id="fig|1398.22.peg.1689"/>
<evidence type="ECO:0000256" key="6">
    <source>
        <dbReference type="ARBA" id="ARBA00022552"/>
    </source>
</evidence>
<keyword evidence="6" id="KW-0698">rRNA processing</keyword>
<comment type="catalytic activity">
    <reaction evidence="13">
        <text>cytidine(967) in 16S rRNA + S-adenosyl-L-methionine = 5-methylcytidine(967) in 16S rRNA + S-adenosyl-L-homocysteine + H(+)</text>
        <dbReference type="Rhea" id="RHEA:42748"/>
        <dbReference type="Rhea" id="RHEA-COMP:10219"/>
        <dbReference type="Rhea" id="RHEA-COMP:10220"/>
        <dbReference type="ChEBI" id="CHEBI:15378"/>
        <dbReference type="ChEBI" id="CHEBI:57856"/>
        <dbReference type="ChEBI" id="CHEBI:59789"/>
        <dbReference type="ChEBI" id="CHEBI:74483"/>
        <dbReference type="ChEBI" id="CHEBI:82748"/>
        <dbReference type="EC" id="2.1.1.176"/>
    </reaction>
</comment>
<dbReference type="Gene3D" id="3.30.70.1170">
    <property type="entry name" value="Sun protein, domain 3"/>
    <property type="match status" value="1"/>
</dbReference>
<dbReference type="PROSITE" id="PS51686">
    <property type="entry name" value="SAM_MT_RSMB_NOP"/>
    <property type="match status" value="1"/>
</dbReference>
<dbReference type="InterPro" id="IPR049560">
    <property type="entry name" value="MeTrfase_RsmB-F_NOP2_cat"/>
</dbReference>
<dbReference type="SUPFAM" id="SSF53335">
    <property type="entry name" value="S-adenosyl-L-methionine-dependent methyltransferases"/>
    <property type="match status" value="1"/>
</dbReference>
<sequence length="449" mass="50632">MKMSKDRKNVREAALELLEAVEKNESYSNLLLDRYIEKYRFHGPDRALLTEITYGTLQRKQTLDYFLAPFLRKKIENWVRILLRLSLYQMVYLDKIPDRAIIFEAVEIAKKRGHRGISGMVNGVLRAIQRGGLRSLKEIEDPLERLSVATSHPHWLVARWAEAYGYKTTKEMCEANLIPPLQTARVNLNRASVEEVIEKLEREGFTVERSPVIPEAVRSRKGNLARSACFKEGLFTIQDESSMAVAYALCIQEGQRILDACAAPGGKTTHIAEKLEGTGEVVALDLHPHKVKLVQENAERLGTGQVEAIAMDSRDAGARFEKNTFDRILVDAPCTGFGVLRRKPDIKYAKTVDDIHALKQVQLSILSGVSELLKPDGILVFSTCTVDREENEGTIETFLQKHPEFEPYPLHVPEAMESCVDGYRMQIFPQDFGGDGFFIASIRKKAGKA</sequence>
<comment type="subcellular location">
    <subcellularLocation>
        <location evidence="2">Cytoplasm</location>
    </subcellularLocation>
</comment>
<dbReference type="Pfam" id="PF01029">
    <property type="entry name" value="NusB"/>
    <property type="match status" value="1"/>
</dbReference>
<dbReference type="GO" id="GO:0003723">
    <property type="term" value="F:RNA binding"/>
    <property type="evidence" value="ECO:0007669"/>
    <property type="project" value="UniProtKB-UniRule"/>
</dbReference>
<dbReference type="Gene3D" id="3.40.50.150">
    <property type="entry name" value="Vaccinia Virus protein VP39"/>
    <property type="match status" value="1"/>
</dbReference>
<reference evidence="17" key="1">
    <citation type="submission" date="2016-01" db="EMBL/GenBank/DDBJ databases">
        <authorList>
            <person name="Mitreva M."/>
            <person name="Pepin K.H."/>
            <person name="Mihindukulasuriya K.A."/>
            <person name="Fulton R."/>
            <person name="Fronick C."/>
            <person name="O'Laughlin M."/>
            <person name="Miner T."/>
            <person name="Herter B."/>
            <person name="Rosa B.A."/>
            <person name="Cordes M."/>
            <person name="Tomlinson C."/>
            <person name="Wollam A."/>
            <person name="Palsikar V.B."/>
            <person name="Mardis E.R."/>
            <person name="Wilson R.K."/>
        </authorList>
    </citation>
    <scope>NUCLEOTIDE SEQUENCE [LARGE SCALE GENOMIC DNA]</scope>
    <source>
        <strain evidence="17">GED7749B</strain>
    </source>
</reference>
<dbReference type="InterPro" id="IPR054728">
    <property type="entry name" value="RsmB-like_ferredoxin"/>
</dbReference>
<dbReference type="InterPro" id="IPR023267">
    <property type="entry name" value="RCMT"/>
</dbReference>
<dbReference type="EMBL" id="LRPN01000051">
    <property type="protein sequence ID" value="KWZ82604.1"/>
    <property type="molecule type" value="Genomic_DNA"/>
</dbReference>
<dbReference type="GO" id="GO:0006355">
    <property type="term" value="P:regulation of DNA-templated transcription"/>
    <property type="evidence" value="ECO:0007669"/>
    <property type="project" value="InterPro"/>
</dbReference>
<dbReference type="FunFam" id="3.30.70.1170:FF:000003">
    <property type="entry name" value="16S rRNA (Cytosine(967)-C(5))-methyltransferase RsmB"/>
    <property type="match status" value="1"/>
</dbReference>
<dbReference type="Pfam" id="PF01189">
    <property type="entry name" value="Methyltr_RsmB-F"/>
    <property type="match status" value="1"/>
</dbReference>
<dbReference type="GO" id="GO:0005737">
    <property type="term" value="C:cytoplasm"/>
    <property type="evidence" value="ECO:0007669"/>
    <property type="project" value="UniProtKB-SubCell"/>
</dbReference>
<evidence type="ECO:0000256" key="8">
    <source>
        <dbReference type="ARBA" id="ARBA00022679"/>
    </source>
</evidence>
<feature type="binding site" evidence="14">
    <location>
        <position position="312"/>
    </location>
    <ligand>
        <name>S-adenosyl-L-methionine</name>
        <dbReference type="ChEBI" id="CHEBI:59789"/>
    </ligand>
</feature>
<comment type="similarity">
    <text evidence="3 14">Belongs to the class I-like SAM-binding methyltransferase superfamily. RsmB/NOP family.</text>
</comment>
<dbReference type="PANTHER" id="PTHR22807:SF53">
    <property type="entry name" value="RIBOSOMAL RNA SMALL SUBUNIT METHYLTRANSFERASE B-RELATED"/>
    <property type="match status" value="1"/>
</dbReference>
<keyword evidence="7 14" id="KW-0489">Methyltransferase</keyword>
<dbReference type="InterPro" id="IPR018314">
    <property type="entry name" value="RsmB/NOL1/NOP2-like_CS"/>
</dbReference>
<evidence type="ECO:0000256" key="4">
    <source>
        <dbReference type="ARBA" id="ARBA00012140"/>
    </source>
</evidence>
<dbReference type="InterPro" id="IPR001678">
    <property type="entry name" value="MeTrfase_RsmB-F_NOP2_dom"/>
</dbReference>
<keyword evidence="9 14" id="KW-0949">S-adenosyl-L-methionine</keyword>
<dbReference type="InterPro" id="IPR035926">
    <property type="entry name" value="NusB-like_sf"/>
</dbReference>
<dbReference type="EC" id="2.1.1.176" evidence="4"/>
<evidence type="ECO:0000256" key="7">
    <source>
        <dbReference type="ARBA" id="ARBA00022603"/>
    </source>
</evidence>
<dbReference type="PRINTS" id="PR02008">
    <property type="entry name" value="RCMTFAMILY"/>
</dbReference>
<evidence type="ECO:0000256" key="1">
    <source>
        <dbReference type="ARBA" id="ARBA00002724"/>
    </source>
</evidence>
<dbReference type="InterPro" id="IPR004573">
    <property type="entry name" value="rRNA_ssu_MeTfrase_B"/>
</dbReference>
<dbReference type="NCBIfam" id="TIGR00563">
    <property type="entry name" value="rsmB"/>
    <property type="match status" value="1"/>
</dbReference>
<dbReference type="FunFam" id="1.10.940.10:FF:000006">
    <property type="entry name" value="16S rRNA (Cytosine(967)-C(5))-methyltransferase RsmB"/>
    <property type="match status" value="1"/>
</dbReference>
<feature type="domain" description="SAM-dependent MTase RsmB/NOP-type" evidence="15">
    <location>
        <begin position="172"/>
        <end position="445"/>
    </location>
</feature>
<keyword evidence="8 14" id="KW-0808">Transferase</keyword>
<dbReference type="Gene3D" id="1.10.940.10">
    <property type="entry name" value="NusB-like"/>
    <property type="match status" value="1"/>
</dbReference>
<dbReference type="InterPro" id="IPR029063">
    <property type="entry name" value="SAM-dependent_MTases_sf"/>
</dbReference>
<proteinExistence type="inferred from homology"/>
<evidence type="ECO:0000256" key="14">
    <source>
        <dbReference type="PROSITE-ProRule" id="PRU01023"/>
    </source>
</evidence>
<feature type="binding site" evidence="14">
    <location>
        <position position="331"/>
    </location>
    <ligand>
        <name>S-adenosyl-L-methionine</name>
        <dbReference type="ChEBI" id="CHEBI:59789"/>
    </ligand>
</feature>
<comment type="function">
    <text evidence="1">Specifically methylates the cytosine at position 967 (m5C967) of 16S rRNA.</text>
</comment>
<name>A0A133KSQ4_HEYCO</name>
<dbReference type="Proteomes" id="UP000070376">
    <property type="component" value="Unassembled WGS sequence"/>
</dbReference>
<feature type="binding site" evidence="14">
    <location>
        <begin position="261"/>
        <end position="267"/>
    </location>
    <ligand>
        <name>S-adenosyl-L-methionine</name>
        <dbReference type="ChEBI" id="CHEBI:59789"/>
    </ligand>
</feature>
<evidence type="ECO:0000256" key="9">
    <source>
        <dbReference type="ARBA" id="ARBA00022691"/>
    </source>
</evidence>
<organism evidence="16 17">
    <name type="scientific">Heyndrickxia coagulans</name>
    <name type="common">Weizmannia coagulans</name>
    <dbReference type="NCBI Taxonomy" id="1398"/>
    <lineage>
        <taxon>Bacteria</taxon>
        <taxon>Bacillati</taxon>
        <taxon>Bacillota</taxon>
        <taxon>Bacilli</taxon>
        <taxon>Bacillales</taxon>
        <taxon>Bacillaceae</taxon>
        <taxon>Heyndrickxia</taxon>
    </lineage>
</organism>
<dbReference type="InterPro" id="IPR006027">
    <property type="entry name" value="NusB_RsmB_TIM44"/>
</dbReference>
<evidence type="ECO:0000259" key="15">
    <source>
        <dbReference type="PROSITE" id="PS51686"/>
    </source>
</evidence>
<accession>A0A133KSQ4</accession>
<evidence type="ECO:0000256" key="13">
    <source>
        <dbReference type="ARBA" id="ARBA00047283"/>
    </source>
</evidence>
<gene>
    <name evidence="16" type="ORF">HMPREF3213_01682</name>
</gene>
<feature type="binding site" evidence="14">
    <location>
        <position position="285"/>
    </location>
    <ligand>
        <name>S-adenosyl-L-methionine</name>
        <dbReference type="ChEBI" id="CHEBI:59789"/>
    </ligand>
</feature>
<evidence type="ECO:0000256" key="12">
    <source>
        <dbReference type="ARBA" id="ARBA00031088"/>
    </source>
</evidence>
<evidence type="ECO:0000313" key="17">
    <source>
        <dbReference type="Proteomes" id="UP000070376"/>
    </source>
</evidence>
<evidence type="ECO:0000256" key="3">
    <source>
        <dbReference type="ARBA" id="ARBA00007494"/>
    </source>
</evidence>
<comment type="caution">
    <text evidence="16">The sequence shown here is derived from an EMBL/GenBank/DDBJ whole genome shotgun (WGS) entry which is preliminary data.</text>
</comment>
<evidence type="ECO:0000256" key="10">
    <source>
        <dbReference type="ARBA" id="ARBA00022884"/>
    </source>
</evidence>
<evidence type="ECO:0000256" key="5">
    <source>
        <dbReference type="ARBA" id="ARBA00022490"/>
    </source>
</evidence>
<dbReference type="GO" id="GO:0008649">
    <property type="term" value="F:rRNA methyltransferase activity"/>
    <property type="evidence" value="ECO:0007669"/>
    <property type="project" value="InterPro"/>
</dbReference>
<keyword evidence="5" id="KW-0963">Cytoplasm</keyword>
<dbReference type="NCBIfam" id="NF011494">
    <property type="entry name" value="PRK14902.1"/>
    <property type="match status" value="1"/>
</dbReference>